<accession>A0A5C8FKT6</accession>
<dbReference type="Proteomes" id="UP000322307">
    <property type="component" value="Unassembled WGS sequence"/>
</dbReference>
<dbReference type="RefSeq" id="WP_147718034.1">
    <property type="nucleotide sequence ID" value="NZ_SAYE01000013.1"/>
</dbReference>
<comment type="caution">
    <text evidence="1">The sequence shown here is derived from an EMBL/GenBank/DDBJ whole genome shotgun (WGS) entry which is preliminary data.</text>
</comment>
<gene>
    <name evidence="1" type="ORF">EPJ84_06140</name>
</gene>
<reference evidence="1 2" key="1">
    <citation type="journal article" date="1992" name="Lakartidningen">
        <title>[Penicillin V and not amoxicillin is the first choice preparation in acute otitis].</title>
        <authorList>
            <person name="Kamme C."/>
            <person name="Lundgren K."/>
            <person name="Prellner K."/>
        </authorList>
    </citation>
    <scope>NUCLEOTIDE SEQUENCE [LARGE SCALE GENOMIC DNA]</scope>
    <source>
        <strain evidence="1 2">PC3939II</strain>
    </source>
</reference>
<proteinExistence type="predicted"/>
<protein>
    <submittedName>
        <fullName evidence="1">Uncharacterized protein</fullName>
    </submittedName>
</protein>
<evidence type="ECO:0000313" key="2">
    <source>
        <dbReference type="Proteomes" id="UP000322307"/>
    </source>
</evidence>
<organism evidence="1 2">
    <name type="scientific">Brachyspira aalborgi</name>
    <dbReference type="NCBI Taxonomy" id="29522"/>
    <lineage>
        <taxon>Bacteria</taxon>
        <taxon>Pseudomonadati</taxon>
        <taxon>Spirochaetota</taxon>
        <taxon>Spirochaetia</taxon>
        <taxon>Brachyspirales</taxon>
        <taxon>Brachyspiraceae</taxon>
        <taxon>Brachyspira</taxon>
    </lineage>
</organism>
<dbReference type="EMBL" id="SAYE01000013">
    <property type="protein sequence ID" value="TXJ50309.1"/>
    <property type="molecule type" value="Genomic_DNA"/>
</dbReference>
<sequence length="59" mass="6342">MTSPIEKIFQIPETDWNSEKTEYTIKGDDIGLAGASITFKSTTSGTDTSAAGTTEIKKQ</sequence>
<dbReference type="AlphaFoldDB" id="A0A5C8FKT6"/>
<evidence type="ECO:0000313" key="1">
    <source>
        <dbReference type="EMBL" id="TXJ50309.1"/>
    </source>
</evidence>
<name>A0A5C8FKT6_9SPIR</name>